<dbReference type="GO" id="GO:0005634">
    <property type="term" value="C:nucleus"/>
    <property type="evidence" value="ECO:0007669"/>
    <property type="project" value="TreeGrafter"/>
</dbReference>
<feature type="region of interest" description="Disordered" evidence="10">
    <location>
        <begin position="2077"/>
        <end position="2168"/>
    </location>
</feature>
<dbReference type="PANTHER" id="PTHR14456:SF2">
    <property type="entry name" value="INOSITOL-PENTAKISPHOSPHATE 2-KINASE"/>
    <property type="match status" value="1"/>
</dbReference>
<keyword evidence="4" id="KW-0808">Transferase</keyword>
<dbReference type="SUPFAM" id="SSF48350">
    <property type="entry name" value="GTPase activation domain, GAP"/>
    <property type="match status" value="1"/>
</dbReference>
<accession>A0AAX4KG44</accession>
<dbReference type="InterPro" id="IPR009286">
    <property type="entry name" value="Ins_P5_2-kin"/>
</dbReference>
<dbReference type="KEGG" id="ker:91101889"/>
<feature type="compositionally biased region" description="Low complexity" evidence="10">
    <location>
        <begin position="20"/>
        <end position="30"/>
    </location>
</feature>
<keyword evidence="6" id="KW-0418">Kinase</keyword>
<feature type="compositionally biased region" description="Low complexity" evidence="10">
    <location>
        <begin position="529"/>
        <end position="542"/>
    </location>
</feature>
<feature type="compositionally biased region" description="Polar residues" evidence="10">
    <location>
        <begin position="519"/>
        <end position="528"/>
    </location>
</feature>
<evidence type="ECO:0000256" key="8">
    <source>
        <dbReference type="ARBA" id="ARBA00029574"/>
    </source>
</evidence>
<feature type="region of interest" description="Disordered" evidence="10">
    <location>
        <begin position="704"/>
        <end position="735"/>
    </location>
</feature>
<feature type="region of interest" description="Disordered" evidence="10">
    <location>
        <begin position="1964"/>
        <end position="2064"/>
    </location>
</feature>
<feature type="region of interest" description="Disordered" evidence="10">
    <location>
        <begin position="1274"/>
        <end position="1302"/>
    </location>
</feature>
<dbReference type="Pfam" id="PF08101">
    <property type="entry name" value="Msb1-Mug8_dom"/>
    <property type="match status" value="1"/>
</dbReference>
<comment type="catalytic activity">
    <reaction evidence="1">
        <text>1D-myo-inositol 1,3,4,5,6-pentakisphosphate + ATP = 1D-myo-inositol hexakisphosphate + ADP + H(+)</text>
        <dbReference type="Rhea" id="RHEA:20313"/>
        <dbReference type="ChEBI" id="CHEBI:15378"/>
        <dbReference type="ChEBI" id="CHEBI:30616"/>
        <dbReference type="ChEBI" id="CHEBI:57733"/>
        <dbReference type="ChEBI" id="CHEBI:58130"/>
        <dbReference type="ChEBI" id="CHEBI:456216"/>
        <dbReference type="EC" id="2.7.1.158"/>
    </reaction>
</comment>
<dbReference type="GO" id="GO:0005524">
    <property type="term" value="F:ATP binding"/>
    <property type="evidence" value="ECO:0007669"/>
    <property type="project" value="UniProtKB-KW"/>
</dbReference>
<sequence>MVSILSFFQTKKKGKRARSRSPSPTQQQPPSSAPRPTQQPTPSGTSNTSRPTRFLSLRHKSGSSSSTKPYDLTGRRGSTNELTRKRSKGKSPESSKPDLISAFIPKLDLGFDIPKNEDAIQKDSLDIHGVGEKVVLRQQEKEVISKLQLSVEEVKLAWEVIGKALRESDLNQHGLVLPLRPNTDPTTQLYLLAIYCLVIRPDLLSKFPTIAAQFAQPTSNPSDIWRERLTSILKDGETSSDLSEVLKYTLRRLQPTPPEPLIDTGLYTAFVQAERSSSYPLDTFETLLSPRLKTGVATYLNEIFEVWSAVITHAEQNAMTPGRLAYLLGWWTWGCSTGKLKSWEELYKDWKSAGQRMEHLLYVWIRHQSTKTQLPTRLLEVVQDYPFGEASTTADQPPSAPPSSFPRQTLHITLTSSLPVTGLFDTSEDILSSSLSAKLDENATAPLWSALKAVKDLDLSKILSTDSVKFLEKVTEPTDIPPTPNPAQMRSPIQVNVTPSGQLTSNGGTFRGRYHSHSGDLSSPATIVSSSTTSPNLSTLLNVGKDDDSPKSVKKQASLGVLPKTGGSAWDDFQKSGFGDSPKTAGKLDLALSPGSISKPVVPPASTIQLGANITEEPVAKKRATFNDSKGSKAVYGIAKEEVVEIDDTFIAFVEDAQLDRPSTASWPPFSLVRLNPLVQPLHCEKVIEWLLITVVHRPLRIPAPEHKPQSTPELGLNRPTSPSSSKAGTPRGFKGITESFKRSSSFQSGMNLRRSFFGTSGFSLSRHASDELDTLPESESDNARHLRAPLSAASLTPTEYTITEMGEMIKIPSPNEKAEEAVVAPPVSGGAGPSLAAEKEIDADVATIKGKPMATGLTTGPSVDTLASQWKYAGEGAEHIVFSHRGTLSEYNGKVLRLRKSQFLGNSPTDPEYRQTLNEWTFNLLPQLVPSELLIQTQEVNLAEGWVKDLFTQADATRPEERKLLGDLKSLVVGEAKGVIMEDTTTNEKKDGLVNLAFEIKPKWGFLPDASTIIPPEAAEIKSKHCRFCMHRHLKGHDSSAEGKFCPLDLYSGEEVRMKKAINGLWGIWEHSQGKENNWRVFVNGERISPDKTEDVAKYFDDGHSLADSIASSIIPILNSSQVFQILKTLQSTLDPTDISDLASRFSSAHPDAELFDPALILSPTSAGLKEFIKLYLSSPEAGKTADAWTLRQRMIAFALSAIFKDCSVFVKFTLASCSPPLSTSTEKTEGKWSLVEGSGKVKIIDLDLKPIQNLGKWKTTDDKIWKYWLDTHPSSTPTTTRPERDAQKSDDAVKEEEGRTLDIPIRHKAISRLTLSGIAEVGSTITSDGASTRALFVPTPDRTRENTPLPTPAPVTAGSSMEDSLDPVDLQSNQNHQSESPVEDQGGSVPQVVNEAIEPRRTKRSMAPSPSPPPHLASNIPKQDEDRSKGIPKMPKDDVPPEVPLDKHSTAQDHQQERDIPMPPIPHDDENMAGPQKTDESSSIIGAGLAGLGTVVGLAAEAVHAIVEEFTEPQPEKGQEKELVKDDAQFDVQSKAVAQIEQDAVLASEVHQATNPVEEPVATEQPRDDIDTRPIPAVGNEYDGQGTNPIAPNEQLNTDNIPSSEPAVIDEMPNEEEAEEFHEHTPQAQEDRVNVEADTPQTELENFYTPAETPLISQPSTFHIPAELPVPVETSDSSQLPTRTGSSDKINDVAQDVSDQADQVDTASTAGTPKMTIVPIEDATPKRDEDEAVSDSFGDQVDGVPVPSKIEDTPTAQNDTSVAPVKPKIIADTASESVDSPQAAALKTEIPASLPSTTEDPAVPRDLSSQYVTAPLQDSLEPSVEAALAEEKPSLEVDGHLTDQVPHDEAEAEDAPMTHQSSVPPPDKDFEIPANQHEVSLSSDLAPVEADQPQEPLEDGKAENSSRPIDDLQASKSYDEPSAGTNVLPNSGLAEATWNETAKASNIPPILGQPINATTLTSLNTELSSDNQPIISEDPTESQDHLSPLVSDHHQAEEPVYDHHDLSTISEDGESSVPSSTDMSKDASLPTTDDGEQWVEDAQLQGQEEEEVEEETPRALHEKLVEEVHVLRPADERVGRLGEEEGDSARELEDTNVPLTEELEDSVSEPTQEIPTNVKPAGALNQNDITPLESTSIVKPVEEEEKITESVVDPKSNASDDAGVCI</sequence>
<evidence type="ECO:0000256" key="9">
    <source>
        <dbReference type="ARBA" id="ARBA00030342"/>
    </source>
</evidence>
<evidence type="ECO:0000256" key="2">
    <source>
        <dbReference type="ARBA" id="ARBA00012023"/>
    </source>
</evidence>
<feature type="compositionally biased region" description="Polar residues" evidence="10">
    <location>
        <begin position="1372"/>
        <end position="1382"/>
    </location>
</feature>
<dbReference type="Gene3D" id="3.30.200.110">
    <property type="entry name" value="Inositol-pentakisphosphate 2-kinase, N-lobe"/>
    <property type="match status" value="1"/>
</dbReference>
<evidence type="ECO:0000259" key="11">
    <source>
        <dbReference type="Pfam" id="PF08101"/>
    </source>
</evidence>
<dbReference type="EMBL" id="CP144089">
    <property type="protein sequence ID" value="WWD05014.1"/>
    <property type="molecule type" value="Genomic_DNA"/>
</dbReference>
<feature type="compositionally biased region" description="Basic and acidic residues" evidence="10">
    <location>
        <begin position="2077"/>
        <end position="2095"/>
    </location>
</feature>
<proteinExistence type="predicted"/>
<feature type="region of interest" description="Disordered" evidence="10">
    <location>
        <begin position="505"/>
        <end position="558"/>
    </location>
</feature>
<feature type="compositionally biased region" description="Basic and acidic residues" evidence="10">
    <location>
        <begin position="1831"/>
        <end position="1851"/>
    </location>
</feature>
<feature type="domain" description="Meiotically up-regulated protein Msb1/Mug8" evidence="11">
    <location>
        <begin position="210"/>
        <end position="651"/>
    </location>
</feature>
<evidence type="ECO:0000256" key="6">
    <source>
        <dbReference type="ARBA" id="ARBA00022777"/>
    </source>
</evidence>
<keyword evidence="13" id="KW-1185">Reference proteome</keyword>
<feature type="compositionally biased region" description="Low complexity" evidence="10">
    <location>
        <begin position="1694"/>
        <end position="1709"/>
    </location>
</feature>
<dbReference type="InterPro" id="IPR012965">
    <property type="entry name" value="Msb1/Mug8_dom"/>
</dbReference>
<dbReference type="Proteomes" id="UP001358614">
    <property type="component" value="Chromosome 1"/>
</dbReference>
<keyword evidence="7" id="KW-0067">ATP-binding</keyword>
<feature type="region of interest" description="Disordered" evidence="10">
    <location>
        <begin position="1552"/>
        <end position="1641"/>
    </location>
</feature>
<dbReference type="Pfam" id="PF06090">
    <property type="entry name" value="Ins_P5_2-kin"/>
    <property type="match status" value="1"/>
</dbReference>
<feature type="compositionally biased region" description="Polar residues" evidence="10">
    <location>
        <begin position="1676"/>
        <end position="1690"/>
    </location>
</feature>
<evidence type="ECO:0000256" key="4">
    <source>
        <dbReference type="ARBA" id="ARBA00022679"/>
    </source>
</evidence>
<reference evidence="12 13" key="1">
    <citation type="submission" date="2024-01" db="EMBL/GenBank/DDBJ databases">
        <title>Comparative genomics of Cryptococcus and Kwoniella reveals pathogenesis evolution and contrasting modes of karyotype evolution via chromosome fusion or intercentromeric recombination.</title>
        <authorList>
            <person name="Coelho M.A."/>
            <person name="David-Palma M."/>
            <person name="Shea T."/>
            <person name="Bowers K."/>
            <person name="McGinley-Smith S."/>
            <person name="Mohammad A.W."/>
            <person name="Gnirke A."/>
            <person name="Yurkov A.M."/>
            <person name="Nowrousian M."/>
            <person name="Sun S."/>
            <person name="Cuomo C.A."/>
            <person name="Heitman J."/>
        </authorList>
    </citation>
    <scope>NUCLEOTIDE SEQUENCE [LARGE SCALE GENOMIC DNA]</scope>
    <source>
        <strain evidence="12 13">PYCC6329</strain>
    </source>
</reference>
<gene>
    <name evidence="12" type="ORF">V865_003085</name>
</gene>
<dbReference type="GO" id="GO:0032958">
    <property type="term" value="P:inositol phosphate biosynthetic process"/>
    <property type="evidence" value="ECO:0007669"/>
    <property type="project" value="TreeGrafter"/>
</dbReference>
<evidence type="ECO:0000256" key="1">
    <source>
        <dbReference type="ARBA" id="ARBA00001774"/>
    </source>
</evidence>
<dbReference type="PANTHER" id="PTHR14456">
    <property type="entry name" value="INOSITOL POLYPHOSPHATE KINASE 1"/>
    <property type="match status" value="1"/>
</dbReference>
<dbReference type="InterPro" id="IPR043001">
    <property type="entry name" value="IP5_2-K_N_lobe"/>
</dbReference>
<feature type="compositionally biased region" description="Basic residues" evidence="10">
    <location>
        <begin position="10"/>
        <end position="19"/>
    </location>
</feature>
<feature type="region of interest" description="Disordered" evidence="10">
    <location>
        <begin position="1339"/>
        <end position="1485"/>
    </location>
</feature>
<evidence type="ECO:0000313" key="12">
    <source>
        <dbReference type="EMBL" id="WWD05014.1"/>
    </source>
</evidence>
<dbReference type="GO" id="GO:0035299">
    <property type="term" value="F:inositol-1,3,4,5,6-pentakisphosphate 2-kinase activity"/>
    <property type="evidence" value="ECO:0007669"/>
    <property type="project" value="UniProtKB-EC"/>
</dbReference>
<feature type="compositionally biased region" description="Basic and acidic residues" evidence="10">
    <location>
        <begin position="1424"/>
        <end position="1472"/>
    </location>
</feature>
<dbReference type="Gene3D" id="1.10.555.10">
    <property type="entry name" value="Rho GTPase activation protein"/>
    <property type="match status" value="1"/>
</dbReference>
<dbReference type="RefSeq" id="XP_066082981.1">
    <property type="nucleotide sequence ID" value="XM_066226884.1"/>
</dbReference>
<evidence type="ECO:0000313" key="13">
    <source>
        <dbReference type="Proteomes" id="UP001358614"/>
    </source>
</evidence>
<protein>
    <recommendedName>
        <fullName evidence="3">Inositol-pentakisphosphate 2-kinase</fullName>
        <ecNumber evidence="2">2.7.1.158</ecNumber>
    </recommendedName>
    <alternativeName>
        <fullName evidence="9">Inositol-1,3,4,5,6-pentakisphosphate 2-kinase</fullName>
    </alternativeName>
    <alternativeName>
        <fullName evidence="8">Ins(1,3,4,5,6)P5 2-kinase</fullName>
    </alternativeName>
</protein>
<name>A0AAX4KG44_9TREE</name>
<evidence type="ECO:0000256" key="10">
    <source>
        <dbReference type="SAM" id="MobiDB-lite"/>
    </source>
</evidence>
<feature type="region of interest" description="Disordered" evidence="10">
    <location>
        <begin position="1657"/>
        <end position="1933"/>
    </location>
</feature>
<organism evidence="12 13">
    <name type="scientific">Kwoniella europaea PYCC6329</name>
    <dbReference type="NCBI Taxonomy" id="1423913"/>
    <lineage>
        <taxon>Eukaryota</taxon>
        <taxon>Fungi</taxon>
        <taxon>Dikarya</taxon>
        <taxon>Basidiomycota</taxon>
        <taxon>Agaricomycotina</taxon>
        <taxon>Tremellomycetes</taxon>
        <taxon>Tremellales</taxon>
        <taxon>Cryptococcaceae</taxon>
        <taxon>Kwoniella</taxon>
    </lineage>
</organism>
<feature type="compositionally biased region" description="Basic and acidic residues" evidence="10">
    <location>
        <begin position="1283"/>
        <end position="1302"/>
    </location>
</feature>
<feature type="compositionally biased region" description="Basic and acidic residues" evidence="10">
    <location>
        <begin position="1900"/>
        <end position="1912"/>
    </location>
</feature>
<dbReference type="InterPro" id="IPR008936">
    <property type="entry name" value="Rho_GTPase_activation_prot"/>
</dbReference>
<feature type="compositionally biased region" description="Polar residues" evidence="10">
    <location>
        <begin position="719"/>
        <end position="728"/>
    </location>
</feature>
<feature type="compositionally biased region" description="Polar residues" evidence="10">
    <location>
        <begin position="1587"/>
        <end position="1605"/>
    </location>
</feature>
<feature type="compositionally biased region" description="Polar residues" evidence="10">
    <location>
        <begin position="2126"/>
        <end position="2139"/>
    </location>
</feature>
<evidence type="ECO:0000256" key="3">
    <source>
        <dbReference type="ARBA" id="ARBA00014846"/>
    </source>
</evidence>
<dbReference type="EC" id="2.7.1.158" evidence="2"/>
<evidence type="ECO:0000256" key="7">
    <source>
        <dbReference type="ARBA" id="ARBA00022840"/>
    </source>
</evidence>
<dbReference type="GeneID" id="91101889"/>
<evidence type="ECO:0000256" key="5">
    <source>
        <dbReference type="ARBA" id="ARBA00022741"/>
    </source>
</evidence>
<feature type="compositionally biased region" description="Basic and acidic residues" evidence="10">
    <location>
        <begin position="1993"/>
        <end position="2008"/>
    </location>
</feature>
<keyword evidence="5" id="KW-0547">Nucleotide-binding</keyword>
<feature type="compositionally biased region" description="Basic and acidic residues" evidence="10">
    <location>
        <begin position="1623"/>
        <end position="1637"/>
    </location>
</feature>
<feature type="region of interest" description="Disordered" evidence="10">
    <location>
        <begin position="1"/>
        <end position="99"/>
    </location>
</feature>